<protein>
    <submittedName>
        <fullName evidence="2">ABC-type glycerol-3-phosphate transport system substrate-binding protein</fullName>
    </submittedName>
</protein>
<dbReference type="PANTHER" id="PTHR43649:SF30">
    <property type="entry name" value="ABC TRANSPORTER SUBSTRATE-BINDING PROTEIN"/>
    <property type="match status" value="1"/>
</dbReference>
<proteinExistence type="predicted"/>
<dbReference type="EMBL" id="JAANOU010000001">
    <property type="protein sequence ID" value="NIH81366.1"/>
    <property type="molecule type" value="Genomic_DNA"/>
</dbReference>
<dbReference type="Pfam" id="PF01547">
    <property type="entry name" value="SBP_bac_1"/>
    <property type="match status" value="1"/>
</dbReference>
<gene>
    <name evidence="2" type="ORF">FHX46_003896</name>
</gene>
<dbReference type="Gene3D" id="3.40.190.10">
    <property type="entry name" value="Periplasmic binding protein-like II"/>
    <property type="match status" value="1"/>
</dbReference>
<dbReference type="RefSeq" id="WP_167117004.1">
    <property type="nucleotide sequence ID" value="NZ_JAANOU010000001.1"/>
</dbReference>
<accession>A0ABX0T1E5</accession>
<evidence type="ECO:0000313" key="3">
    <source>
        <dbReference type="Proteomes" id="UP000754495"/>
    </source>
</evidence>
<dbReference type="InterPro" id="IPR050490">
    <property type="entry name" value="Bact_solute-bd_prot1"/>
</dbReference>
<feature type="signal peptide" evidence="1">
    <location>
        <begin position="1"/>
        <end position="21"/>
    </location>
</feature>
<evidence type="ECO:0000313" key="2">
    <source>
        <dbReference type="EMBL" id="NIH81366.1"/>
    </source>
</evidence>
<dbReference type="CDD" id="cd13585">
    <property type="entry name" value="PBP2_TMBP_like"/>
    <property type="match status" value="1"/>
</dbReference>
<organism evidence="2 3">
    <name type="scientific">Amycolatopsis viridis</name>
    <dbReference type="NCBI Taxonomy" id="185678"/>
    <lineage>
        <taxon>Bacteria</taxon>
        <taxon>Bacillati</taxon>
        <taxon>Actinomycetota</taxon>
        <taxon>Actinomycetes</taxon>
        <taxon>Pseudonocardiales</taxon>
        <taxon>Pseudonocardiaceae</taxon>
        <taxon>Amycolatopsis</taxon>
    </lineage>
</organism>
<sequence>MKSRRVVVAALAAAASLLFTACSSGGDSGDSGGGGPVTLKFQSLSDQPAAIAATSKIVDDWNKAHPGIKVEVVPAGWDGVYDKLVTQFNAGSAPDIIHYEAAGVAPFAKDGYLADLTPYLSEQKKADIPKGVLDSVTVDGKVIAYPTELQSYVVFANKTLLAKAGVTIPSGDTMTWDQLRDIAKATTRDGAYGLGWGLSSPTAAMVALAPGFGGKYFDGTGTDAKINVGQGEMALPQLVDAMAHQDNSILPVTLTQSGAKALAPFYAGQTAMTIQGSFQAANIAKDAPAGFDWVVLPTLAGPAGPAQAANPQTLSVSKDSKHVKEATEFLEYFTSTENLAALNEADTLIPATTSARQALTTKLGAQNGWKQILSSGQYLTSAPYLFVDKYAQWKDTVATPAYQKFLAKQLDAAGLSKALTDGWNSINR</sequence>
<keyword evidence="1" id="KW-0732">Signal</keyword>
<dbReference type="InterPro" id="IPR006059">
    <property type="entry name" value="SBP"/>
</dbReference>
<reference evidence="2 3" key="1">
    <citation type="submission" date="2020-03" db="EMBL/GenBank/DDBJ databases">
        <title>Sequencing the genomes of 1000 actinobacteria strains.</title>
        <authorList>
            <person name="Klenk H.-P."/>
        </authorList>
    </citation>
    <scope>NUCLEOTIDE SEQUENCE [LARGE SCALE GENOMIC DNA]</scope>
    <source>
        <strain evidence="2 3">DSM 45668</strain>
    </source>
</reference>
<dbReference type="SUPFAM" id="SSF53850">
    <property type="entry name" value="Periplasmic binding protein-like II"/>
    <property type="match status" value="1"/>
</dbReference>
<dbReference type="PROSITE" id="PS51257">
    <property type="entry name" value="PROKAR_LIPOPROTEIN"/>
    <property type="match status" value="1"/>
</dbReference>
<evidence type="ECO:0000256" key="1">
    <source>
        <dbReference type="SAM" id="SignalP"/>
    </source>
</evidence>
<name>A0ABX0T1E5_9PSEU</name>
<keyword evidence="3" id="KW-1185">Reference proteome</keyword>
<comment type="caution">
    <text evidence="2">The sequence shown here is derived from an EMBL/GenBank/DDBJ whole genome shotgun (WGS) entry which is preliminary data.</text>
</comment>
<feature type="chain" id="PRO_5045421496" evidence="1">
    <location>
        <begin position="22"/>
        <end position="428"/>
    </location>
</feature>
<dbReference type="PANTHER" id="PTHR43649">
    <property type="entry name" value="ARABINOSE-BINDING PROTEIN-RELATED"/>
    <property type="match status" value="1"/>
</dbReference>
<dbReference type="Proteomes" id="UP000754495">
    <property type="component" value="Unassembled WGS sequence"/>
</dbReference>